<evidence type="ECO:0000256" key="5">
    <source>
        <dbReference type="ARBA" id="ARBA00022764"/>
    </source>
</evidence>
<feature type="signal peptide" evidence="6">
    <location>
        <begin position="1"/>
        <end position="21"/>
    </location>
</feature>
<evidence type="ECO:0000256" key="4">
    <source>
        <dbReference type="ARBA" id="ARBA00022729"/>
    </source>
</evidence>
<evidence type="ECO:0000256" key="3">
    <source>
        <dbReference type="ARBA" id="ARBA00022448"/>
    </source>
</evidence>
<evidence type="ECO:0000256" key="1">
    <source>
        <dbReference type="ARBA" id="ARBA00004418"/>
    </source>
</evidence>
<keyword evidence="8" id="KW-1185">Reference proteome</keyword>
<dbReference type="Pfam" id="PF03480">
    <property type="entry name" value="DctP"/>
    <property type="match status" value="1"/>
</dbReference>
<feature type="chain" id="PRO_5046902572" evidence="6">
    <location>
        <begin position="22"/>
        <end position="331"/>
    </location>
</feature>
<name>A0ABT7F3L7_9RHOB</name>
<dbReference type="Proteomes" id="UP001243757">
    <property type="component" value="Unassembled WGS sequence"/>
</dbReference>
<accession>A0ABT7F3L7</accession>
<dbReference type="Gene3D" id="3.40.190.170">
    <property type="entry name" value="Bacterial extracellular solute-binding protein, family 7"/>
    <property type="match status" value="1"/>
</dbReference>
<evidence type="ECO:0000313" key="7">
    <source>
        <dbReference type="EMBL" id="MDK3019203.1"/>
    </source>
</evidence>
<dbReference type="PANTHER" id="PTHR33376:SF4">
    <property type="entry name" value="SIALIC ACID-BINDING PERIPLASMIC PROTEIN SIAP"/>
    <property type="match status" value="1"/>
</dbReference>
<organism evidence="7 8">
    <name type="scientific">Pseudodonghicola flavimaris</name>
    <dbReference type="NCBI Taxonomy" id="3050036"/>
    <lineage>
        <taxon>Bacteria</taxon>
        <taxon>Pseudomonadati</taxon>
        <taxon>Pseudomonadota</taxon>
        <taxon>Alphaproteobacteria</taxon>
        <taxon>Rhodobacterales</taxon>
        <taxon>Paracoccaceae</taxon>
        <taxon>Pseudodonghicola</taxon>
    </lineage>
</organism>
<dbReference type="InterPro" id="IPR018389">
    <property type="entry name" value="DctP_fam"/>
</dbReference>
<dbReference type="EMBL" id="JASNJD010000012">
    <property type="protein sequence ID" value="MDK3019203.1"/>
    <property type="molecule type" value="Genomic_DNA"/>
</dbReference>
<reference evidence="7 8" key="1">
    <citation type="submission" date="2023-05" db="EMBL/GenBank/DDBJ databases">
        <title>Pseudodonghicola sp. nov.</title>
        <authorList>
            <person name="Huang J."/>
        </authorList>
    </citation>
    <scope>NUCLEOTIDE SEQUENCE [LARGE SCALE GENOMIC DNA]</scope>
    <source>
        <strain evidence="7 8">IC7</strain>
    </source>
</reference>
<sequence length="331" mass="35289">MKKILLALTMMAMGVCTSASAETVLKLGHFGSGQDPFSQSVEAFAQRVAELSNGDLTIKIYPGGQLGNERQEISALQGGLQELMITASTNLANMDPALSLLDLPFAFANHQEVDAVTLGPVGEKMMAPLADNGLVGLALWENGFRALTNAVRPINTVEDIKGLKIRVIGAPVFIDTFSALGANPVPMPFPELYSGLETGTVEGQDNPAGGTQAMKFYEVQKYFTPTNHIYGAMIVLGSKRALDRLSDKDREILMQAAKDFGVTQRKTMRDYDAVATRFLGESGGMIVSPALTPEALAGFRQATAGVVEKAVTPDLKPLYDEMEAAIAATGN</sequence>
<evidence type="ECO:0000256" key="6">
    <source>
        <dbReference type="SAM" id="SignalP"/>
    </source>
</evidence>
<dbReference type="NCBIfam" id="TIGR00787">
    <property type="entry name" value="dctP"/>
    <property type="match status" value="1"/>
</dbReference>
<dbReference type="InterPro" id="IPR038404">
    <property type="entry name" value="TRAP_DctP_sf"/>
</dbReference>
<comment type="subcellular location">
    <subcellularLocation>
        <location evidence="1">Periplasm</location>
    </subcellularLocation>
</comment>
<dbReference type="InterPro" id="IPR004682">
    <property type="entry name" value="TRAP_DctP"/>
</dbReference>
<dbReference type="PANTHER" id="PTHR33376">
    <property type="match status" value="1"/>
</dbReference>
<protein>
    <submittedName>
        <fullName evidence="7">DctP family TRAP transporter solute-binding subunit</fullName>
    </submittedName>
</protein>
<comment type="similarity">
    <text evidence="2">Belongs to the bacterial solute-binding protein 7 family.</text>
</comment>
<comment type="caution">
    <text evidence="7">The sequence shown here is derived from an EMBL/GenBank/DDBJ whole genome shotgun (WGS) entry which is preliminary data.</text>
</comment>
<keyword evidence="5" id="KW-0574">Periplasm</keyword>
<dbReference type="RefSeq" id="WP_284482004.1">
    <property type="nucleotide sequence ID" value="NZ_JASNJD010000012.1"/>
</dbReference>
<keyword evidence="4 6" id="KW-0732">Signal</keyword>
<gene>
    <name evidence="7" type="ORF">QO033_16105</name>
</gene>
<dbReference type="PIRSF" id="PIRSF006470">
    <property type="entry name" value="DctB"/>
    <property type="match status" value="1"/>
</dbReference>
<evidence type="ECO:0000256" key="2">
    <source>
        <dbReference type="ARBA" id="ARBA00009023"/>
    </source>
</evidence>
<evidence type="ECO:0000313" key="8">
    <source>
        <dbReference type="Proteomes" id="UP001243757"/>
    </source>
</evidence>
<keyword evidence="3" id="KW-0813">Transport</keyword>
<proteinExistence type="inferred from homology"/>
<dbReference type="NCBIfam" id="NF037995">
    <property type="entry name" value="TRAP_S1"/>
    <property type="match status" value="1"/>
</dbReference>